<accession>A0A815R9X2</accession>
<evidence type="ECO:0000313" key="2">
    <source>
        <dbReference type="EMBL" id="CAF1474257.1"/>
    </source>
</evidence>
<sequence>MRTRCGSNGYVTNFAHKYCEKYLAGRSSFYDTKWQNGVRVCLQRTMLSKLRTVNQPTCQQIRDWGFGSHFGCYMRPIPNSPEVNFCRLKGADIAEIGWMAKGAVFEKEVWSQFAKMIKECAGQYLQDVQQDFVQFLKKTMNSLNWPW</sequence>
<dbReference type="EMBL" id="CAJNOJ010000517">
    <property type="protein sequence ID" value="CAF1474257.1"/>
    <property type="molecule type" value="Genomic_DNA"/>
</dbReference>
<evidence type="ECO:0000313" key="1">
    <source>
        <dbReference type="EMBL" id="CAF0806257.1"/>
    </source>
</evidence>
<evidence type="ECO:0000313" key="3">
    <source>
        <dbReference type="Proteomes" id="UP000663828"/>
    </source>
</evidence>
<dbReference type="Proteomes" id="UP000663852">
    <property type="component" value="Unassembled WGS sequence"/>
</dbReference>
<dbReference type="EMBL" id="CAJNOR010000121">
    <property type="protein sequence ID" value="CAF0806257.1"/>
    <property type="molecule type" value="Genomic_DNA"/>
</dbReference>
<proteinExistence type="predicted"/>
<reference evidence="2" key="1">
    <citation type="submission" date="2021-02" db="EMBL/GenBank/DDBJ databases">
        <authorList>
            <person name="Nowell W R."/>
        </authorList>
    </citation>
    <scope>NUCLEOTIDE SEQUENCE</scope>
</reference>
<evidence type="ECO:0000313" key="4">
    <source>
        <dbReference type="Proteomes" id="UP000663852"/>
    </source>
</evidence>
<dbReference type="OrthoDB" id="9983261at2759"/>
<dbReference type="Proteomes" id="UP000663828">
    <property type="component" value="Unassembled WGS sequence"/>
</dbReference>
<keyword evidence="3" id="KW-1185">Reference proteome</keyword>
<dbReference type="AlphaFoldDB" id="A0A815R9X2"/>
<gene>
    <name evidence="2" type="ORF">EDS130_LOCUS41000</name>
    <name evidence="1" type="ORF">XAT740_LOCUS3232</name>
</gene>
<name>A0A815R9X2_ADIRI</name>
<protein>
    <submittedName>
        <fullName evidence="2">Uncharacterized protein</fullName>
    </submittedName>
</protein>
<organism evidence="2 4">
    <name type="scientific">Adineta ricciae</name>
    <name type="common">Rotifer</name>
    <dbReference type="NCBI Taxonomy" id="249248"/>
    <lineage>
        <taxon>Eukaryota</taxon>
        <taxon>Metazoa</taxon>
        <taxon>Spiralia</taxon>
        <taxon>Gnathifera</taxon>
        <taxon>Rotifera</taxon>
        <taxon>Eurotatoria</taxon>
        <taxon>Bdelloidea</taxon>
        <taxon>Adinetida</taxon>
        <taxon>Adinetidae</taxon>
        <taxon>Adineta</taxon>
    </lineage>
</organism>
<comment type="caution">
    <text evidence="2">The sequence shown here is derived from an EMBL/GenBank/DDBJ whole genome shotgun (WGS) entry which is preliminary data.</text>
</comment>